<comment type="caution">
    <text evidence="1">The sequence shown here is derived from an EMBL/GenBank/DDBJ whole genome shotgun (WGS) entry which is preliminary data.</text>
</comment>
<accession>A0A813BNP8</accession>
<name>A0A813BNP8_9DINO</name>
<feature type="non-terminal residue" evidence="1">
    <location>
        <position position="1"/>
    </location>
</feature>
<sequence>MVTDWKALLSRTKLPPRELGAWLHVTLMSCPNVGRVLSDETARADFEYNFQVASEHSFTACAQQQEDRKKMDVGTDYTAAACMALGEKAWRELGDNWEKSLYETVETALPCILWHGRQPAGLADFERSFMSCNENADSRPVLSVMLKEQRRLTALKALPALLAWHAVLFEAFEDYGLLREEARQLTNSEAIARLPEHQRAHAEESLNEFCRCFNLAFPLVERLFECEANPFLQQGKVNLPGPMTPETPVIFSLPYVAPSGETEASTLCTVQLANVLQTAQNDLVEAVEAALGIQAENTPALSVSAATEPKIVASLLASLDLRSDLLPLLHQSRKETESCNASVAYDLDQLEEALTQHVRGAVRIQVQLRHYRFGGELKDRLGRISSKRRKKRKSVVEAMPPATNFRRLAALLLLPVQFVQAEQCESASYTFCCELGTPCDCKKGTTSPGQCNPASYGFCCSIGTPCDCSQPPKQPQHVPAEPARVSNVSLPTPQNLPAHNCTAPGDCGLAYEACCAGFAAKGCDCLKDDGHGEAGSSCGDCGAAYAACCMGFKDSGRLAILRQMLPQQPLPFGMVEARGATNGLGSKEIAERAPPTQSLEWMRKKNVPTQSVLADCGESSTCEQRGQGRSCGESWSDVAMLMRQATELLRALVEVFLLVLSAKLAVLPLRGEAKQIIVVRKVHAETPLAELVDASADGAKLPQALHSRAQLCHLQDLYMELVASNHAGDSLAAVALAYQERA</sequence>
<reference evidence="1" key="1">
    <citation type="submission" date="2021-02" db="EMBL/GenBank/DDBJ databases">
        <authorList>
            <person name="Dougan E. K."/>
            <person name="Rhodes N."/>
            <person name="Thang M."/>
            <person name="Chan C."/>
        </authorList>
    </citation>
    <scope>NUCLEOTIDE SEQUENCE</scope>
</reference>
<dbReference type="Proteomes" id="UP000601435">
    <property type="component" value="Unassembled WGS sequence"/>
</dbReference>
<dbReference type="PROSITE" id="PS51257">
    <property type="entry name" value="PROKAR_LIPOPROTEIN"/>
    <property type="match status" value="1"/>
</dbReference>
<keyword evidence="2" id="KW-1185">Reference proteome</keyword>
<dbReference type="EMBL" id="CAJNJA010074831">
    <property type="protein sequence ID" value="CAE7913466.1"/>
    <property type="molecule type" value="Genomic_DNA"/>
</dbReference>
<gene>
    <name evidence="1" type="ORF">SNEC2469_LOCUS31210</name>
</gene>
<protein>
    <submittedName>
        <fullName evidence="1">Uncharacterized protein</fullName>
    </submittedName>
</protein>
<evidence type="ECO:0000313" key="1">
    <source>
        <dbReference type="EMBL" id="CAE7913466.1"/>
    </source>
</evidence>
<dbReference type="OrthoDB" id="435542at2759"/>
<dbReference type="AlphaFoldDB" id="A0A813BNP8"/>
<proteinExistence type="predicted"/>
<organism evidence="1 2">
    <name type="scientific">Symbiodinium necroappetens</name>
    <dbReference type="NCBI Taxonomy" id="1628268"/>
    <lineage>
        <taxon>Eukaryota</taxon>
        <taxon>Sar</taxon>
        <taxon>Alveolata</taxon>
        <taxon>Dinophyceae</taxon>
        <taxon>Suessiales</taxon>
        <taxon>Symbiodiniaceae</taxon>
        <taxon>Symbiodinium</taxon>
    </lineage>
</organism>
<evidence type="ECO:0000313" key="2">
    <source>
        <dbReference type="Proteomes" id="UP000601435"/>
    </source>
</evidence>